<evidence type="ECO:0000259" key="5">
    <source>
        <dbReference type="PROSITE" id="PS51485"/>
    </source>
</evidence>
<evidence type="ECO:0000256" key="4">
    <source>
        <dbReference type="SAM" id="SignalP"/>
    </source>
</evidence>
<keyword evidence="1" id="KW-0479">Metal-binding</keyword>
<evidence type="ECO:0000313" key="6">
    <source>
        <dbReference type="EMBL" id="KAG8391504.1"/>
    </source>
</evidence>
<evidence type="ECO:0000256" key="1">
    <source>
        <dbReference type="ARBA" id="ARBA00022723"/>
    </source>
</evidence>
<evidence type="ECO:0000313" key="7">
    <source>
        <dbReference type="Proteomes" id="UP000826271"/>
    </source>
</evidence>
<dbReference type="FunFam" id="2.60.40.420:FF:000003">
    <property type="entry name" value="Blue copper"/>
    <property type="match status" value="1"/>
</dbReference>
<dbReference type="AlphaFoldDB" id="A0AAV6YFD7"/>
<dbReference type="Proteomes" id="UP000826271">
    <property type="component" value="Unassembled WGS sequence"/>
</dbReference>
<dbReference type="InterPro" id="IPR008972">
    <property type="entry name" value="Cupredoxin"/>
</dbReference>
<dbReference type="Gene3D" id="2.60.40.420">
    <property type="entry name" value="Cupredoxins - blue copper proteins"/>
    <property type="match status" value="1"/>
</dbReference>
<dbReference type="CDD" id="cd04216">
    <property type="entry name" value="Phytocyanin"/>
    <property type="match status" value="1"/>
</dbReference>
<dbReference type="InterPro" id="IPR039391">
    <property type="entry name" value="Phytocyanin-like"/>
</dbReference>
<dbReference type="SUPFAM" id="SSF49503">
    <property type="entry name" value="Cupredoxins"/>
    <property type="match status" value="1"/>
</dbReference>
<feature type="signal peptide" evidence="4">
    <location>
        <begin position="1"/>
        <end position="19"/>
    </location>
</feature>
<keyword evidence="7" id="KW-1185">Reference proteome</keyword>
<accession>A0AAV6YFD7</accession>
<dbReference type="InterPro" id="IPR003245">
    <property type="entry name" value="Phytocyanin_dom"/>
</dbReference>
<reference evidence="6" key="1">
    <citation type="submission" date="2019-10" db="EMBL/GenBank/DDBJ databases">
        <authorList>
            <person name="Zhang R."/>
            <person name="Pan Y."/>
            <person name="Wang J."/>
            <person name="Ma R."/>
            <person name="Yu S."/>
        </authorList>
    </citation>
    <scope>NUCLEOTIDE SEQUENCE</scope>
    <source>
        <strain evidence="6">LA-IB0</strain>
        <tissue evidence="6">Leaf</tissue>
    </source>
</reference>
<evidence type="ECO:0000256" key="3">
    <source>
        <dbReference type="SAM" id="MobiDB-lite"/>
    </source>
</evidence>
<comment type="caution">
    <text evidence="6">The sequence shown here is derived from an EMBL/GenBank/DDBJ whole genome shotgun (WGS) entry which is preliminary data.</text>
</comment>
<dbReference type="GO" id="GO:0009055">
    <property type="term" value="F:electron transfer activity"/>
    <property type="evidence" value="ECO:0007669"/>
    <property type="project" value="InterPro"/>
</dbReference>
<feature type="domain" description="Phytocyanin" evidence="5">
    <location>
        <begin position="20"/>
        <end position="118"/>
    </location>
</feature>
<dbReference type="Pfam" id="PF02298">
    <property type="entry name" value="Cu_bind_like"/>
    <property type="match status" value="1"/>
</dbReference>
<keyword evidence="2" id="KW-0325">Glycoprotein</keyword>
<dbReference type="PANTHER" id="PTHR33021:SF193">
    <property type="entry name" value="OS06G0218600 PROTEIN"/>
    <property type="match status" value="1"/>
</dbReference>
<feature type="chain" id="PRO_5043563418" description="Phytocyanin domain-containing protein" evidence="4">
    <location>
        <begin position="20"/>
        <end position="180"/>
    </location>
</feature>
<organism evidence="6 7">
    <name type="scientific">Buddleja alternifolia</name>
    <dbReference type="NCBI Taxonomy" id="168488"/>
    <lineage>
        <taxon>Eukaryota</taxon>
        <taxon>Viridiplantae</taxon>
        <taxon>Streptophyta</taxon>
        <taxon>Embryophyta</taxon>
        <taxon>Tracheophyta</taxon>
        <taxon>Spermatophyta</taxon>
        <taxon>Magnoliopsida</taxon>
        <taxon>eudicotyledons</taxon>
        <taxon>Gunneridae</taxon>
        <taxon>Pentapetalae</taxon>
        <taxon>asterids</taxon>
        <taxon>lamiids</taxon>
        <taxon>Lamiales</taxon>
        <taxon>Scrophulariaceae</taxon>
        <taxon>Buddlejeae</taxon>
        <taxon>Buddleja</taxon>
    </lineage>
</organism>
<evidence type="ECO:0000256" key="2">
    <source>
        <dbReference type="ARBA" id="ARBA00023180"/>
    </source>
</evidence>
<feature type="compositionally biased region" description="Pro residues" evidence="3">
    <location>
        <begin position="123"/>
        <end position="134"/>
    </location>
</feature>
<dbReference type="PROSITE" id="PS51485">
    <property type="entry name" value="PHYTOCYANIN"/>
    <property type="match status" value="1"/>
</dbReference>
<dbReference type="EMBL" id="WHWC01000001">
    <property type="protein sequence ID" value="KAG8391504.1"/>
    <property type="molecule type" value="Genomic_DNA"/>
</dbReference>
<proteinExistence type="predicted"/>
<keyword evidence="4" id="KW-0732">Signal</keyword>
<feature type="region of interest" description="Disordered" evidence="3">
    <location>
        <begin position="118"/>
        <end position="156"/>
    </location>
</feature>
<gene>
    <name evidence="6" type="ORF">BUALT_Bualt01G0194600</name>
</gene>
<protein>
    <recommendedName>
        <fullName evidence="5">Phytocyanin domain-containing protein</fullName>
    </recommendedName>
</protein>
<dbReference type="GO" id="GO:0046872">
    <property type="term" value="F:metal ion binding"/>
    <property type="evidence" value="ECO:0007669"/>
    <property type="project" value="UniProtKB-KW"/>
</dbReference>
<dbReference type="PANTHER" id="PTHR33021">
    <property type="entry name" value="BLUE COPPER PROTEIN"/>
    <property type="match status" value="1"/>
</dbReference>
<dbReference type="GO" id="GO:0005886">
    <property type="term" value="C:plasma membrane"/>
    <property type="evidence" value="ECO:0007669"/>
    <property type="project" value="TreeGrafter"/>
</dbReference>
<sequence>MAKAIAFLVLLLISPAAYAVTYTVGGNSGWSTGVDYVTWATGQIFTTNDSLVFNFDSSHDVDEVSQANFVNCNTENPINSSSSSPTTIALTTVGTRFFICPRSNHCSRGQRLVVIVTAGRGTPLPPSDAAPPPRPRSRSPRVTDADPPPPPSGATSILIDKSSLTVGFSLVLTALIGIMG</sequence>
<name>A0AAV6YFD7_9LAMI</name>